<organism evidence="3 4">
    <name type="scientific">Symbiochloris irregularis</name>
    <dbReference type="NCBI Taxonomy" id="706552"/>
    <lineage>
        <taxon>Eukaryota</taxon>
        <taxon>Viridiplantae</taxon>
        <taxon>Chlorophyta</taxon>
        <taxon>core chlorophytes</taxon>
        <taxon>Trebouxiophyceae</taxon>
        <taxon>Trebouxiales</taxon>
        <taxon>Trebouxiaceae</taxon>
        <taxon>Symbiochloris</taxon>
    </lineage>
</organism>
<proteinExistence type="predicted"/>
<gene>
    <name evidence="3" type="ORF">WJX73_006459</name>
</gene>
<protein>
    <recommendedName>
        <fullName evidence="5">Selenoprotein H</fullName>
    </recommendedName>
</protein>
<evidence type="ECO:0000313" key="3">
    <source>
        <dbReference type="EMBL" id="KAK9811145.1"/>
    </source>
</evidence>
<dbReference type="InterPro" id="IPR011893">
    <property type="entry name" value="Selenoprotein_Rdx-typ"/>
</dbReference>
<name>A0AAW1PRW8_9CHLO</name>
<dbReference type="SUPFAM" id="SSF52833">
    <property type="entry name" value="Thioredoxin-like"/>
    <property type="match status" value="1"/>
</dbReference>
<evidence type="ECO:0000256" key="1">
    <source>
        <dbReference type="ARBA" id="ARBA00023284"/>
    </source>
</evidence>
<evidence type="ECO:0000313" key="4">
    <source>
        <dbReference type="Proteomes" id="UP001465755"/>
    </source>
</evidence>
<reference evidence="3 4" key="1">
    <citation type="journal article" date="2024" name="Nat. Commun.">
        <title>Phylogenomics reveals the evolutionary origins of lichenization in chlorophyte algae.</title>
        <authorList>
            <person name="Puginier C."/>
            <person name="Libourel C."/>
            <person name="Otte J."/>
            <person name="Skaloud P."/>
            <person name="Haon M."/>
            <person name="Grisel S."/>
            <person name="Petersen M."/>
            <person name="Berrin J.G."/>
            <person name="Delaux P.M."/>
            <person name="Dal Grande F."/>
            <person name="Keller J."/>
        </authorList>
    </citation>
    <scope>NUCLEOTIDE SEQUENCE [LARGE SCALE GENOMIC DNA]</scope>
    <source>
        <strain evidence="3 4">SAG 2036</strain>
    </source>
</reference>
<dbReference type="EMBL" id="JALJOQ010000011">
    <property type="protein sequence ID" value="KAK9811145.1"/>
    <property type="molecule type" value="Genomic_DNA"/>
</dbReference>
<keyword evidence="4" id="KW-1185">Reference proteome</keyword>
<dbReference type="InterPro" id="IPR052674">
    <property type="entry name" value="SelWTH-like"/>
</dbReference>
<dbReference type="AlphaFoldDB" id="A0AAW1PRW8"/>
<comment type="caution">
    <text evidence="3">The sequence shown here is derived from an EMBL/GenBank/DDBJ whole genome shotgun (WGS) entry which is preliminary data.</text>
</comment>
<dbReference type="PANTHER" id="PTHR33638">
    <property type="entry name" value="SELENOPROTEIN H"/>
    <property type="match status" value="1"/>
</dbReference>
<feature type="compositionally biased region" description="Low complexity" evidence="2">
    <location>
        <begin position="24"/>
        <end position="36"/>
    </location>
</feature>
<accession>A0AAW1PRW8</accession>
<dbReference type="GO" id="GO:0005794">
    <property type="term" value="C:Golgi apparatus"/>
    <property type="evidence" value="ECO:0007669"/>
    <property type="project" value="TreeGrafter"/>
</dbReference>
<keyword evidence="1" id="KW-0676">Redox-active center</keyword>
<evidence type="ECO:0000256" key="2">
    <source>
        <dbReference type="SAM" id="MobiDB-lite"/>
    </source>
</evidence>
<evidence type="ECO:0008006" key="5">
    <source>
        <dbReference type="Google" id="ProtNLM"/>
    </source>
</evidence>
<feature type="region of interest" description="Disordered" evidence="2">
    <location>
        <begin position="1"/>
        <end position="51"/>
    </location>
</feature>
<dbReference type="Gene3D" id="3.40.30.10">
    <property type="entry name" value="Glutaredoxin"/>
    <property type="match status" value="1"/>
</dbReference>
<dbReference type="Proteomes" id="UP001465755">
    <property type="component" value="Unassembled WGS sequence"/>
</dbReference>
<dbReference type="NCBIfam" id="TIGR02174">
    <property type="entry name" value="CXXU_selWTH"/>
    <property type="match status" value="1"/>
</dbReference>
<sequence length="137" mass="15360">MAPKRKAKPEAKASPAKKAKPAKAAKATKTTKAKPAPKAEKEQAPSSDDSELTLVVEHCKQCQCFKRRTAELEQILREQVPDLDWTVNPEKPRRGCFEVRDANSGKKYITLLDMPRPFSKLKELDMDDVAEKILTAQ</sequence>
<dbReference type="InterPro" id="IPR036249">
    <property type="entry name" value="Thioredoxin-like_sf"/>
</dbReference>
<dbReference type="PANTHER" id="PTHR33638:SF1">
    <property type="entry name" value="SELENOPROTEIN H"/>
    <property type="match status" value="1"/>
</dbReference>